<evidence type="ECO:0000256" key="5">
    <source>
        <dbReference type="ARBA" id="ARBA00023244"/>
    </source>
</evidence>
<dbReference type="GO" id="GO:0004852">
    <property type="term" value="F:uroporphyrinogen-III synthase activity"/>
    <property type="evidence" value="ECO:0007669"/>
    <property type="project" value="InterPro"/>
</dbReference>
<evidence type="ECO:0000313" key="10">
    <source>
        <dbReference type="Proteomes" id="UP000769156"/>
    </source>
</evidence>
<dbReference type="PANTHER" id="PTHR45790">
    <property type="entry name" value="SIROHEME SYNTHASE-RELATED"/>
    <property type="match status" value="1"/>
</dbReference>
<dbReference type="Gene3D" id="3.40.50.10090">
    <property type="match status" value="2"/>
</dbReference>
<reference evidence="9" key="2">
    <citation type="submission" date="2021-09" db="EMBL/GenBank/DDBJ databases">
        <authorList>
            <person name="Gilroy R."/>
        </authorList>
    </citation>
    <scope>NUCLEOTIDE SEQUENCE</scope>
    <source>
        <strain evidence="9">ChiSjej5B23-16112</strain>
    </source>
</reference>
<dbReference type="NCBIfam" id="TIGR01469">
    <property type="entry name" value="cobA_cysG_Cterm"/>
    <property type="match status" value="1"/>
</dbReference>
<dbReference type="FunFam" id="3.40.1010.10:FF:000001">
    <property type="entry name" value="Siroheme synthase"/>
    <property type="match status" value="1"/>
</dbReference>
<organism evidence="9 10">
    <name type="scientific">Lachnoclostridium phocaeense</name>
    <dbReference type="NCBI Taxonomy" id="1871021"/>
    <lineage>
        <taxon>Bacteria</taxon>
        <taxon>Bacillati</taxon>
        <taxon>Bacillota</taxon>
        <taxon>Clostridia</taxon>
        <taxon>Lachnospirales</taxon>
        <taxon>Lachnospiraceae</taxon>
    </lineage>
</organism>
<sequence length="523" mass="56785">MSLETDTQKSDKTGKVYLVGAGPSDVELITVKGKRLLEEAEVIVYDRLVGNGILMWGSRHARYIDVGKRSGHHPIPQEEINQILVREARKGQKVVRLKGGDPLVFGRGGEEAAALKKAGVPFEIVPGITSAIGVPSYLGIPVTHRDMASSVHIVTAHKKDGSLPDIHYRSLAEGGGTIVFLMGVSTIGNVMAGLLEEGMAPDMPAAVLERGTTSAQRKIIGTVGDIAQKAVREQVQSPAIILVGHVSAFQDMDWYGNRPLAGKKILVTRPRERSLRLAALLREEGAEVLELPTIRIAPVEDGEGLSRALDGIGTFSWIVFTSPSGVRIFREELRKRRQDMRSLAHLKIAVIGEGTAGELENWGLYPDLVPEQYDGDHLGEALAGCVKAGEKILIPRARIGNQTLVRRLEEAGAQVTDLPVYDTEYESFPWVEYDREFTSKDCLAMFTSASTVRGFVKSAGDMDLSKVTALCIGEMTAGEAERAGMQTFTAARATLRDLVDLAVKMAAKEREDGEGQRQPDGEK</sequence>
<dbReference type="InterPro" id="IPR003754">
    <property type="entry name" value="4pyrrol_synth_uPrphyn_synth"/>
</dbReference>
<dbReference type="GO" id="GO:0004851">
    <property type="term" value="F:uroporphyrin-III C-methyltransferase activity"/>
    <property type="evidence" value="ECO:0007669"/>
    <property type="project" value="UniProtKB-EC"/>
</dbReference>
<dbReference type="PROSITE" id="PS00840">
    <property type="entry name" value="SUMT_2"/>
    <property type="match status" value="1"/>
</dbReference>
<evidence type="ECO:0000256" key="2">
    <source>
        <dbReference type="ARBA" id="ARBA00022603"/>
    </source>
</evidence>
<dbReference type="InterPro" id="IPR035996">
    <property type="entry name" value="4pyrrol_Methylase_sf"/>
</dbReference>
<comment type="similarity">
    <text evidence="6">Belongs to the precorrin methyltransferase family.</text>
</comment>
<comment type="caution">
    <text evidence="9">The sequence shown here is derived from an EMBL/GenBank/DDBJ whole genome shotgun (WGS) entry which is preliminary data.</text>
</comment>
<gene>
    <name evidence="9" type="primary">cobA</name>
    <name evidence="9" type="ORF">K8V82_03370</name>
</gene>
<reference evidence="9" key="1">
    <citation type="journal article" date="2021" name="PeerJ">
        <title>Extensive microbial diversity within the chicken gut microbiome revealed by metagenomics and culture.</title>
        <authorList>
            <person name="Gilroy R."/>
            <person name="Ravi A."/>
            <person name="Getino M."/>
            <person name="Pursley I."/>
            <person name="Horton D.L."/>
            <person name="Alikhan N.F."/>
            <person name="Baker D."/>
            <person name="Gharbi K."/>
            <person name="Hall N."/>
            <person name="Watson M."/>
            <person name="Adriaenssens E.M."/>
            <person name="Foster-Nyarko E."/>
            <person name="Jarju S."/>
            <person name="Secka A."/>
            <person name="Antonio M."/>
            <person name="Oren A."/>
            <person name="Chaudhuri R.R."/>
            <person name="La Ragione R."/>
            <person name="Hildebrand F."/>
            <person name="Pallen M.J."/>
        </authorList>
    </citation>
    <scope>NUCLEOTIDE SEQUENCE</scope>
    <source>
        <strain evidence="9">ChiSjej5B23-16112</strain>
    </source>
</reference>
<dbReference type="InterPro" id="IPR003043">
    <property type="entry name" value="Uropor_MeTrfase_CS"/>
</dbReference>
<dbReference type="EMBL" id="DYVY01000057">
    <property type="protein sequence ID" value="HJF93812.1"/>
    <property type="molecule type" value="Genomic_DNA"/>
</dbReference>
<evidence type="ECO:0000256" key="1">
    <source>
        <dbReference type="ARBA" id="ARBA00012162"/>
    </source>
</evidence>
<dbReference type="InterPro" id="IPR000878">
    <property type="entry name" value="4pyrrol_Mease"/>
</dbReference>
<dbReference type="Pfam" id="PF02602">
    <property type="entry name" value="HEM4"/>
    <property type="match status" value="1"/>
</dbReference>
<dbReference type="CDD" id="cd06578">
    <property type="entry name" value="HemD"/>
    <property type="match status" value="1"/>
</dbReference>
<keyword evidence="4" id="KW-0949">S-adenosyl-L-methionine</keyword>
<dbReference type="Gene3D" id="3.30.950.10">
    <property type="entry name" value="Methyltransferase, Cobalt-precorrin-4 Transmethylase, Domain 2"/>
    <property type="match status" value="1"/>
</dbReference>
<dbReference type="InterPro" id="IPR014776">
    <property type="entry name" value="4pyrrole_Mease_sub2"/>
</dbReference>
<dbReference type="SUPFAM" id="SSF53790">
    <property type="entry name" value="Tetrapyrrole methylase"/>
    <property type="match status" value="1"/>
</dbReference>
<dbReference type="SUPFAM" id="SSF69618">
    <property type="entry name" value="HemD-like"/>
    <property type="match status" value="1"/>
</dbReference>
<dbReference type="GO" id="GO:0019354">
    <property type="term" value="P:siroheme biosynthetic process"/>
    <property type="evidence" value="ECO:0007669"/>
    <property type="project" value="InterPro"/>
</dbReference>
<keyword evidence="5" id="KW-0627">Porphyrin biosynthesis</keyword>
<dbReference type="InterPro" id="IPR050161">
    <property type="entry name" value="Siro_Cobalamin_biosynth"/>
</dbReference>
<evidence type="ECO:0000259" key="8">
    <source>
        <dbReference type="Pfam" id="PF02602"/>
    </source>
</evidence>
<accession>A0A921I111</accession>
<feature type="domain" description="Tetrapyrrole biosynthesis uroporphyrinogen III synthase" evidence="8">
    <location>
        <begin position="277"/>
        <end position="499"/>
    </location>
</feature>
<evidence type="ECO:0000313" key="9">
    <source>
        <dbReference type="EMBL" id="HJF93812.1"/>
    </source>
</evidence>
<feature type="domain" description="Tetrapyrrole methylase" evidence="7">
    <location>
        <begin position="15"/>
        <end position="226"/>
    </location>
</feature>
<keyword evidence="2 6" id="KW-0489">Methyltransferase</keyword>
<keyword evidence="3 6" id="KW-0808">Transferase</keyword>
<evidence type="ECO:0000256" key="3">
    <source>
        <dbReference type="ARBA" id="ARBA00022679"/>
    </source>
</evidence>
<dbReference type="Pfam" id="PF00590">
    <property type="entry name" value="TP_methylase"/>
    <property type="match status" value="1"/>
</dbReference>
<dbReference type="InterPro" id="IPR036108">
    <property type="entry name" value="4pyrrol_syn_uPrphyn_synt_sf"/>
</dbReference>
<dbReference type="GO" id="GO:0032259">
    <property type="term" value="P:methylation"/>
    <property type="evidence" value="ECO:0007669"/>
    <property type="project" value="UniProtKB-KW"/>
</dbReference>
<name>A0A921I111_9FIRM</name>
<dbReference type="EC" id="2.1.1.107" evidence="1"/>
<dbReference type="Proteomes" id="UP000769156">
    <property type="component" value="Unassembled WGS sequence"/>
</dbReference>
<dbReference type="NCBIfam" id="NF004790">
    <property type="entry name" value="PRK06136.1"/>
    <property type="match status" value="1"/>
</dbReference>
<evidence type="ECO:0000256" key="6">
    <source>
        <dbReference type="RuleBase" id="RU003960"/>
    </source>
</evidence>
<proteinExistence type="inferred from homology"/>
<evidence type="ECO:0000256" key="4">
    <source>
        <dbReference type="ARBA" id="ARBA00022691"/>
    </source>
</evidence>
<dbReference type="PANTHER" id="PTHR45790:SF3">
    <property type="entry name" value="S-ADENOSYL-L-METHIONINE-DEPENDENT UROPORPHYRINOGEN III METHYLTRANSFERASE, CHLOROPLASTIC"/>
    <property type="match status" value="1"/>
</dbReference>
<dbReference type="CDD" id="cd11642">
    <property type="entry name" value="SUMT"/>
    <property type="match status" value="1"/>
</dbReference>
<dbReference type="Gene3D" id="3.40.1010.10">
    <property type="entry name" value="Cobalt-precorrin-4 Transmethylase, Domain 1"/>
    <property type="match status" value="1"/>
</dbReference>
<protein>
    <recommendedName>
        <fullName evidence="1">uroporphyrinogen-III C-methyltransferase</fullName>
        <ecNumber evidence="1">2.1.1.107</ecNumber>
    </recommendedName>
</protein>
<dbReference type="InterPro" id="IPR006366">
    <property type="entry name" value="CobA/CysG_C"/>
</dbReference>
<evidence type="ECO:0000259" key="7">
    <source>
        <dbReference type="Pfam" id="PF00590"/>
    </source>
</evidence>
<dbReference type="InterPro" id="IPR014777">
    <property type="entry name" value="4pyrrole_Mease_sub1"/>
</dbReference>
<dbReference type="AlphaFoldDB" id="A0A921I111"/>
<dbReference type="FunFam" id="3.30.950.10:FF:000001">
    <property type="entry name" value="Siroheme synthase"/>
    <property type="match status" value="1"/>
</dbReference>